<dbReference type="OrthoDB" id="67965at2759"/>
<dbReference type="PANTHER" id="PTHR32251">
    <property type="entry name" value="3-OXO-5-ALPHA-STEROID 4-DEHYDROGENASE"/>
    <property type="match status" value="1"/>
</dbReference>
<dbReference type="STRING" id="78410.A0A0P7B3I3"/>
<gene>
    <name evidence="1" type="ORF">AK830_g11281</name>
</gene>
<evidence type="ECO:0008006" key="3">
    <source>
        <dbReference type="Google" id="ProtNLM"/>
    </source>
</evidence>
<comment type="caution">
    <text evidence="1">The sequence shown here is derived from an EMBL/GenBank/DDBJ whole genome shotgun (WGS) entry which is preliminary data.</text>
</comment>
<proteinExistence type="predicted"/>
<dbReference type="Proteomes" id="UP000050424">
    <property type="component" value="Unassembled WGS sequence"/>
</dbReference>
<dbReference type="AlphaFoldDB" id="A0A0P7B3I3"/>
<sequence length="259" mass="28815">MSKQLHDNVSRKKHFNLLGSSIFVGLRAADAFLQYGLLQRGWASRFIEFLGGRSVDRGLVVNAATTQLQPYYSAISLMALGSSLKQIVALLVVSEQDMPPASAFTIAAFNTIFNSLNTVFSLWAVTSQVPASTSLADAGQSPWLLLTTGLYLTGIMTEMISELQRTWFKKDPANKGKAYANGLFSLARHINYGAYTVWRASYAATSAGWPWGLAVFSFFFYDFASRGVPVLDQYLSERYGEQWKTIKNRVPYRLIPGIY</sequence>
<dbReference type="PANTHER" id="PTHR32251:SF15">
    <property type="entry name" value="3-OXO-5-ALPHA-STEROID 4-DEHYDROGENASE (DUF1295)"/>
    <property type="match status" value="1"/>
</dbReference>
<reference evidence="1 2" key="1">
    <citation type="submission" date="2015-09" db="EMBL/GenBank/DDBJ databases">
        <title>Draft genome of a European isolate of the apple canker pathogen Neonectria ditissima.</title>
        <authorList>
            <person name="Gomez-Cortecero A."/>
            <person name="Harrison R.J."/>
            <person name="Armitage A.D."/>
        </authorList>
    </citation>
    <scope>NUCLEOTIDE SEQUENCE [LARGE SCALE GENOMIC DNA]</scope>
    <source>
        <strain evidence="1 2">R09/05</strain>
    </source>
</reference>
<evidence type="ECO:0000313" key="2">
    <source>
        <dbReference type="Proteomes" id="UP000050424"/>
    </source>
</evidence>
<name>A0A0P7B3I3_9HYPO</name>
<organism evidence="1 2">
    <name type="scientific">Neonectria ditissima</name>
    <dbReference type="NCBI Taxonomy" id="78410"/>
    <lineage>
        <taxon>Eukaryota</taxon>
        <taxon>Fungi</taxon>
        <taxon>Dikarya</taxon>
        <taxon>Ascomycota</taxon>
        <taxon>Pezizomycotina</taxon>
        <taxon>Sordariomycetes</taxon>
        <taxon>Hypocreomycetidae</taxon>
        <taxon>Hypocreales</taxon>
        <taxon>Nectriaceae</taxon>
        <taxon>Neonectria</taxon>
    </lineage>
</organism>
<protein>
    <recommendedName>
        <fullName evidence="3">Steroid 5-alpha reductase C-terminal domain-containing protein</fullName>
    </recommendedName>
</protein>
<dbReference type="Pfam" id="PF06966">
    <property type="entry name" value="DUF1295"/>
    <property type="match status" value="1"/>
</dbReference>
<dbReference type="EMBL" id="LKCW01000261">
    <property type="protein sequence ID" value="KPM35293.1"/>
    <property type="molecule type" value="Genomic_DNA"/>
</dbReference>
<dbReference type="InterPro" id="IPR010721">
    <property type="entry name" value="UstE-like"/>
</dbReference>
<dbReference type="Gene3D" id="1.20.120.1630">
    <property type="match status" value="1"/>
</dbReference>
<evidence type="ECO:0000313" key="1">
    <source>
        <dbReference type="EMBL" id="KPM35293.1"/>
    </source>
</evidence>
<keyword evidence="2" id="KW-1185">Reference proteome</keyword>
<dbReference type="GO" id="GO:0016020">
    <property type="term" value="C:membrane"/>
    <property type="evidence" value="ECO:0007669"/>
    <property type="project" value="TreeGrafter"/>
</dbReference>
<accession>A0A0P7B3I3</accession>